<evidence type="ECO:0000256" key="6">
    <source>
        <dbReference type="ARBA" id="ARBA00023235"/>
    </source>
</evidence>
<protein>
    <recommendedName>
        <fullName evidence="3">DNA topoisomerase</fullName>
        <ecNumber evidence="3">5.6.2.1</ecNumber>
    </recommendedName>
</protein>
<dbReference type="GO" id="GO:0003917">
    <property type="term" value="F:DNA topoisomerase type I (single strand cut, ATP-independent) activity"/>
    <property type="evidence" value="ECO:0007669"/>
    <property type="project" value="UniProtKB-EC"/>
</dbReference>
<keyword evidence="4" id="KW-0799">Topoisomerase</keyword>
<dbReference type="InterPro" id="IPR035447">
    <property type="entry name" value="DNA_topo_I_N_sf"/>
</dbReference>
<reference evidence="9 10" key="1">
    <citation type="submission" date="2013-10" db="EMBL/GenBank/DDBJ databases">
        <title>Salinisphaera japonica YTM-1 Genome Sequencing.</title>
        <authorList>
            <person name="Lai Q."/>
            <person name="Li C."/>
            <person name="Shao Z."/>
        </authorList>
    </citation>
    <scope>NUCLEOTIDE SEQUENCE [LARGE SCALE GENOMIC DNA]</scope>
    <source>
        <strain evidence="9 10">YTM-1</strain>
    </source>
</reference>
<evidence type="ECO:0000313" key="10">
    <source>
        <dbReference type="Proteomes" id="UP000285310"/>
    </source>
</evidence>
<feature type="domain" description="DNA topoisomerase IB N-terminal" evidence="8">
    <location>
        <begin position="26"/>
        <end position="74"/>
    </location>
</feature>
<dbReference type="Gene3D" id="3.90.15.10">
    <property type="entry name" value="Topoisomerase I, Chain A, domain 3"/>
    <property type="match status" value="1"/>
</dbReference>
<dbReference type="PROSITE" id="PS52038">
    <property type="entry name" value="TOPO_IB_2"/>
    <property type="match status" value="1"/>
</dbReference>
<dbReference type="SUPFAM" id="SSF56349">
    <property type="entry name" value="DNA breaking-rejoining enzymes"/>
    <property type="match status" value="1"/>
</dbReference>
<comment type="similarity">
    <text evidence="2">Belongs to the type IB topoisomerase family.</text>
</comment>
<dbReference type="EC" id="5.6.2.1" evidence="3"/>
<sequence>MRKDKPQTPARGDLPPHVYRKPWGQGYTYRDENGQTLTNKPWRRWIKRLAIPPAWEAVEITLDTEARVFASGRDSAGRKQYVYNPAWRSAREAAKFDRLLDFARRLPHMRRVTGQHLRRKAHNREQVLACMVRLIDTAYFRPGSARYAAENASYGLTTMRSKHLSVDGNTLIFDYQGKSGQTQHREIADQRLAEIVAELDELPGYEIFKYYDDNGQRVDVDSADLNDYIHEIMGCAFSAKDFRTWAGTSLAALALDELGPVDEENSRKKNVVDAVKRVAERLGNTPAIARESYIHPQVIEHYLDGRTLRHFAELVEDQLDREAWAGPEERAVLAMLDERLTEQAR</sequence>
<dbReference type="InParanoid" id="A0A423PNX6"/>
<comment type="catalytic activity">
    <reaction evidence="1">
        <text>ATP-independent breakage of single-stranded DNA, followed by passage and rejoining.</text>
        <dbReference type="EC" id="5.6.2.1"/>
    </reaction>
</comment>
<dbReference type="SUPFAM" id="SSF55869">
    <property type="entry name" value="DNA topoisomerase I domain"/>
    <property type="match status" value="1"/>
</dbReference>
<evidence type="ECO:0000256" key="5">
    <source>
        <dbReference type="ARBA" id="ARBA00023125"/>
    </source>
</evidence>
<dbReference type="GO" id="GO:0003677">
    <property type="term" value="F:DNA binding"/>
    <property type="evidence" value="ECO:0007669"/>
    <property type="project" value="UniProtKB-KW"/>
</dbReference>
<evidence type="ECO:0000256" key="4">
    <source>
        <dbReference type="ARBA" id="ARBA00023029"/>
    </source>
</evidence>
<dbReference type="OrthoDB" id="9778962at2"/>
<evidence type="ECO:0000259" key="7">
    <source>
        <dbReference type="Pfam" id="PF01028"/>
    </source>
</evidence>
<dbReference type="EMBL" id="AYKG01000028">
    <property type="protein sequence ID" value="ROO27315.1"/>
    <property type="molecule type" value="Genomic_DNA"/>
</dbReference>
<comment type="caution">
    <text evidence="9">The sequence shown here is derived from an EMBL/GenBank/DDBJ whole genome shotgun (WGS) entry which is preliminary data.</text>
</comment>
<dbReference type="Pfam" id="PF01028">
    <property type="entry name" value="Topoisom_I"/>
    <property type="match status" value="1"/>
</dbReference>
<dbReference type="Gene3D" id="1.10.132.120">
    <property type="match status" value="1"/>
</dbReference>
<dbReference type="AlphaFoldDB" id="A0A423PNX6"/>
<gene>
    <name evidence="9" type="ORF">SAJA_09670</name>
</gene>
<dbReference type="RefSeq" id="WP_123658430.1">
    <property type="nucleotide sequence ID" value="NZ_AYKG01000028.1"/>
</dbReference>
<dbReference type="InterPro" id="IPR001631">
    <property type="entry name" value="TopoI"/>
</dbReference>
<organism evidence="9 10">
    <name type="scientific">Salinisphaera japonica YTM-1</name>
    <dbReference type="NCBI Taxonomy" id="1209778"/>
    <lineage>
        <taxon>Bacteria</taxon>
        <taxon>Pseudomonadati</taxon>
        <taxon>Pseudomonadota</taxon>
        <taxon>Gammaproteobacteria</taxon>
        <taxon>Salinisphaerales</taxon>
        <taxon>Salinisphaeraceae</taxon>
        <taxon>Salinisphaera</taxon>
    </lineage>
</organism>
<accession>A0A423PNX6</accession>
<dbReference type="InterPro" id="IPR011010">
    <property type="entry name" value="DNA_brk_join_enz"/>
</dbReference>
<evidence type="ECO:0000313" key="9">
    <source>
        <dbReference type="EMBL" id="ROO27315.1"/>
    </source>
</evidence>
<dbReference type="Proteomes" id="UP000285310">
    <property type="component" value="Unassembled WGS sequence"/>
</dbReference>
<dbReference type="PRINTS" id="PR00416">
    <property type="entry name" value="EUTPISMRASEI"/>
</dbReference>
<dbReference type="InterPro" id="IPR013500">
    <property type="entry name" value="TopoI_cat_euk"/>
</dbReference>
<evidence type="ECO:0000259" key="8">
    <source>
        <dbReference type="Pfam" id="PF21338"/>
    </source>
</evidence>
<evidence type="ECO:0000256" key="1">
    <source>
        <dbReference type="ARBA" id="ARBA00000213"/>
    </source>
</evidence>
<dbReference type="Pfam" id="PF21338">
    <property type="entry name" value="Top1B_N_bact"/>
    <property type="match status" value="1"/>
</dbReference>
<keyword evidence="10" id="KW-1185">Reference proteome</keyword>
<dbReference type="InterPro" id="IPR049331">
    <property type="entry name" value="Top1B_N_bact"/>
</dbReference>
<name>A0A423PNX6_9GAMM</name>
<keyword evidence="5" id="KW-0238">DNA-binding</keyword>
<dbReference type="Gene3D" id="3.30.66.10">
    <property type="entry name" value="DNA topoisomerase I domain"/>
    <property type="match status" value="1"/>
</dbReference>
<evidence type="ECO:0000256" key="3">
    <source>
        <dbReference type="ARBA" id="ARBA00012891"/>
    </source>
</evidence>
<proteinExistence type="inferred from homology"/>
<evidence type="ECO:0000256" key="2">
    <source>
        <dbReference type="ARBA" id="ARBA00006645"/>
    </source>
</evidence>
<keyword evidence="6 9" id="KW-0413">Isomerase</keyword>
<dbReference type="InterPro" id="IPR014711">
    <property type="entry name" value="TopoI_cat_a-hlx-sub_euk"/>
</dbReference>
<feature type="domain" description="DNA topoisomerase I catalytic core eukaryotic-type" evidence="7">
    <location>
        <begin position="87"/>
        <end position="302"/>
    </location>
</feature>
<dbReference type="GO" id="GO:0006265">
    <property type="term" value="P:DNA topological change"/>
    <property type="evidence" value="ECO:0007669"/>
    <property type="project" value="InterPro"/>
</dbReference>